<dbReference type="Proteomes" id="UP000002895">
    <property type="component" value="Chromosome"/>
</dbReference>
<gene>
    <name evidence="1" type="ordered locus">EHR_02370</name>
</gene>
<dbReference type="HOGENOM" id="CLU_2600637_0_0_9"/>
<proteinExistence type="predicted"/>
<evidence type="ECO:0000313" key="1">
    <source>
        <dbReference type="EMBL" id="AFM69454.1"/>
    </source>
</evidence>
<organism evidence="1 2">
    <name type="scientific">Enterococcus hirae (strain ATCC 9790 / DSM 20160 / JCM 8729 / LMG 6399 / NBRC 3181 / NCIMB 6459 / NCDO 1258 / NCTC 12367 / WDCM 00089 / R)</name>
    <dbReference type="NCBI Taxonomy" id="768486"/>
    <lineage>
        <taxon>Bacteria</taxon>
        <taxon>Bacillati</taxon>
        <taxon>Bacillota</taxon>
        <taxon>Bacilli</taxon>
        <taxon>Lactobacillales</taxon>
        <taxon>Enterococcaceae</taxon>
        <taxon>Enterococcus</taxon>
    </lineage>
</organism>
<name>I6T8C7_ENTHA</name>
<protein>
    <submittedName>
        <fullName evidence="1">Uncharacterized protein</fullName>
    </submittedName>
</protein>
<reference evidence="1 2" key="1">
    <citation type="journal article" date="2012" name="J. Bacteriol.">
        <title>Genome sequence of Enterococcus hirae (Streptococcus faecalis) ATCC 9790, a model organism for the study of ion transport, bioenergetics, and copper homeostasis.</title>
        <authorList>
            <person name="Gaechter T."/>
            <person name="Wunderlin C."/>
            <person name="Schmidheini T."/>
            <person name="Solioz M."/>
        </authorList>
    </citation>
    <scope>NUCLEOTIDE SEQUENCE [LARGE SCALE GENOMIC DNA]</scope>
    <source>
        <strain evidence="2">ATCC 9790 / DSM 20160 / JCM 8729 / LMG 6399 / NBRC 3181 / NCIMB 6459 / NCDO 1258 / NCTC 12367 / WDCM 00089 / R</strain>
    </source>
</reference>
<keyword evidence="2" id="KW-1185">Reference proteome</keyword>
<dbReference type="EMBL" id="CP003504">
    <property type="protein sequence ID" value="AFM69454.1"/>
    <property type="molecule type" value="Genomic_DNA"/>
</dbReference>
<dbReference type="KEGG" id="ehr:EHR_02370"/>
<dbReference type="AlphaFoldDB" id="I6T8C7"/>
<evidence type="ECO:0000313" key="2">
    <source>
        <dbReference type="Proteomes" id="UP000002895"/>
    </source>
</evidence>
<accession>I6T8C7</accession>
<sequence length="79" mass="9230">MVFEKQLKTSNRGKNTCFSTVKVVEKSPKRFFYLLIKWLNESSLIKSQRSLTLSSNESILIENDSQCMLINEVNNRENK</sequence>